<organism evidence="2 3">
    <name type="scientific">Wenjunlia vitaminophila</name>
    <name type="common">Streptomyces vitaminophilus</name>
    <dbReference type="NCBI Taxonomy" id="76728"/>
    <lineage>
        <taxon>Bacteria</taxon>
        <taxon>Bacillati</taxon>
        <taxon>Actinomycetota</taxon>
        <taxon>Actinomycetes</taxon>
        <taxon>Kitasatosporales</taxon>
        <taxon>Streptomycetaceae</taxon>
        <taxon>Wenjunlia</taxon>
    </lineage>
</organism>
<reference evidence="2 3" key="1">
    <citation type="submission" date="2015-10" db="EMBL/GenBank/DDBJ databases">
        <title>Draft genome sequence of pyrrolomycin-producing Streptomyces vitaminophilus.</title>
        <authorList>
            <person name="Graham D.E."/>
            <person name="Mahan K.M."/>
            <person name="Klingeman D.M."/>
            <person name="Hettich R.L."/>
            <person name="Parry R.J."/>
        </authorList>
    </citation>
    <scope>NUCLEOTIDE SEQUENCE [LARGE SCALE GENOMIC DNA]</scope>
    <source>
        <strain evidence="2 3">ATCC 31673</strain>
    </source>
</reference>
<evidence type="ECO:0000256" key="1">
    <source>
        <dbReference type="SAM" id="MobiDB-lite"/>
    </source>
</evidence>
<comment type="caution">
    <text evidence="2">The sequence shown here is derived from an EMBL/GenBank/DDBJ whole genome shotgun (WGS) entry which is preliminary data.</text>
</comment>
<sequence>MPLHTPPAPDPALHAVLTALDSPAATRATPALHGTTGPVSTSHPHPVHVLPSSATHPAALATTRRIGWRFLINAGDTPVATAETLRTADGWAFSHFSQGPFATSTFRALTQAHALPATYQPRLLSVPALYMLALWLHQESSPDCAGDLLVPLAPAPPGITAHRPHLASDLLPALSPRPHPDPALLTSPV</sequence>
<dbReference type="RefSeq" id="WP_018386703.1">
    <property type="nucleotide sequence ID" value="NZ_LLZU01000034.1"/>
</dbReference>
<feature type="region of interest" description="Disordered" evidence="1">
    <location>
        <begin position="28"/>
        <end position="54"/>
    </location>
</feature>
<dbReference type="EMBL" id="LLZU01000034">
    <property type="protein sequence ID" value="KRV47958.1"/>
    <property type="molecule type" value="Genomic_DNA"/>
</dbReference>
<dbReference type="OrthoDB" id="4540313at2"/>
<evidence type="ECO:0000313" key="2">
    <source>
        <dbReference type="EMBL" id="KRV47958.1"/>
    </source>
</evidence>
<proteinExistence type="predicted"/>
<dbReference type="eggNOG" id="ENOG50316DR">
    <property type="taxonomic scope" value="Bacteria"/>
</dbReference>
<protein>
    <submittedName>
        <fullName evidence="2">Uncharacterized protein</fullName>
    </submittedName>
</protein>
<gene>
    <name evidence="2" type="ORF">AQ490_04370</name>
</gene>
<keyword evidence="3" id="KW-1185">Reference proteome</keyword>
<dbReference type="Proteomes" id="UP000050867">
    <property type="component" value="Unassembled WGS sequence"/>
</dbReference>
<dbReference type="AlphaFoldDB" id="A0A0T6LPG0"/>
<evidence type="ECO:0000313" key="3">
    <source>
        <dbReference type="Proteomes" id="UP000050867"/>
    </source>
</evidence>
<accession>A0A0T6LPG0</accession>
<name>A0A0T6LPG0_WENVI</name>